<reference evidence="2 3" key="1">
    <citation type="submission" date="2019-03" db="EMBL/GenBank/DDBJ databases">
        <title>First draft genome of Liparis tanakae, snailfish: a comprehensive survey of snailfish specific genes.</title>
        <authorList>
            <person name="Kim W."/>
            <person name="Song I."/>
            <person name="Jeong J.-H."/>
            <person name="Kim D."/>
            <person name="Kim S."/>
            <person name="Ryu S."/>
            <person name="Song J.Y."/>
            <person name="Lee S.K."/>
        </authorList>
    </citation>
    <scope>NUCLEOTIDE SEQUENCE [LARGE SCALE GENOMIC DNA]</scope>
    <source>
        <tissue evidence="2">Muscle</tissue>
    </source>
</reference>
<keyword evidence="3" id="KW-1185">Reference proteome</keyword>
<name>A0A4Z2HQJ2_9TELE</name>
<comment type="caution">
    <text evidence="2">The sequence shown here is derived from an EMBL/GenBank/DDBJ whole genome shotgun (WGS) entry which is preliminary data.</text>
</comment>
<evidence type="ECO:0000256" key="1">
    <source>
        <dbReference type="SAM" id="MobiDB-lite"/>
    </source>
</evidence>
<evidence type="ECO:0000313" key="2">
    <source>
        <dbReference type="EMBL" id="TNN67283.1"/>
    </source>
</evidence>
<sequence length="91" mass="10409">MSLYAPSMAAVMMPRNKPSTLSTTEAHSRRCRWMTSQQLLTPWPSDQSRPQLDTLVIRNLLDKIRPFEKGSRSALRASRHKDQEDITAAIQ</sequence>
<organism evidence="2 3">
    <name type="scientific">Liparis tanakae</name>
    <name type="common">Tanaka's snailfish</name>
    <dbReference type="NCBI Taxonomy" id="230148"/>
    <lineage>
        <taxon>Eukaryota</taxon>
        <taxon>Metazoa</taxon>
        <taxon>Chordata</taxon>
        <taxon>Craniata</taxon>
        <taxon>Vertebrata</taxon>
        <taxon>Euteleostomi</taxon>
        <taxon>Actinopterygii</taxon>
        <taxon>Neopterygii</taxon>
        <taxon>Teleostei</taxon>
        <taxon>Neoteleostei</taxon>
        <taxon>Acanthomorphata</taxon>
        <taxon>Eupercaria</taxon>
        <taxon>Perciformes</taxon>
        <taxon>Cottioidei</taxon>
        <taxon>Cottales</taxon>
        <taxon>Liparidae</taxon>
        <taxon>Liparis</taxon>
    </lineage>
</organism>
<dbReference type="AlphaFoldDB" id="A0A4Z2HQJ2"/>
<dbReference type="EMBL" id="SRLO01000206">
    <property type="protein sequence ID" value="TNN67283.1"/>
    <property type="molecule type" value="Genomic_DNA"/>
</dbReference>
<feature type="region of interest" description="Disordered" evidence="1">
    <location>
        <begin position="68"/>
        <end position="91"/>
    </location>
</feature>
<evidence type="ECO:0000313" key="3">
    <source>
        <dbReference type="Proteomes" id="UP000314294"/>
    </source>
</evidence>
<gene>
    <name evidence="2" type="ORF">EYF80_022532</name>
</gene>
<dbReference type="OrthoDB" id="10481174at2759"/>
<dbReference type="Proteomes" id="UP000314294">
    <property type="component" value="Unassembled WGS sequence"/>
</dbReference>
<proteinExistence type="predicted"/>
<protein>
    <submittedName>
        <fullName evidence="2">Uncharacterized protein</fullName>
    </submittedName>
</protein>
<accession>A0A4Z2HQJ2</accession>